<accession>A0ABV4F740</accession>
<evidence type="ECO:0000313" key="2">
    <source>
        <dbReference type="Proteomes" id="UP001565471"/>
    </source>
</evidence>
<gene>
    <name evidence="1" type="ORF">ABIF29_005552</name>
</gene>
<organism evidence="1 2">
    <name type="scientific">Bradyrhizobium elkanii</name>
    <dbReference type="NCBI Taxonomy" id="29448"/>
    <lineage>
        <taxon>Bacteria</taxon>
        <taxon>Pseudomonadati</taxon>
        <taxon>Pseudomonadota</taxon>
        <taxon>Alphaproteobacteria</taxon>
        <taxon>Hyphomicrobiales</taxon>
        <taxon>Nitrobacteraceae</taxon>
        <taxon>Bradyrhizobium</taxon>
    </lineage>
</organism>
<evidence type="ECO:0000313" key="1">
    <source>
        <dbReference type="EMBL" id="MEY9318753.1"/>
    </source>
</evidence>
<dbReference type="Proteomes" id="UP001565471">
    <property type="component" value="Unassembled WGS sequence"/>
</dbReference>
<keyword evidence="2" id="KW-1185">Reference proteome</keyword>
<dbReference type="EMBL" id="JBGBZA010000002">
    <property type="protein sequence ID" value="MEY9318753.1"/>
    <property type="molecule type" value="Genomic_DNA"/>
</dbReference>
<protein>
    <submittedName>
        <fullName evidence="1">Uncharacterized protein</fullName>
    </submittedName>
</protein>
<reference evidence="1 2" key="1">
    <citation type="submission" date="2024-07" db="EMBL/GenBank/DDBJ databases">
        <title>Genomic Encyclopedia of Type Strains, Phase V (KMG-V): Genome sequencing to study the core and pangenomes of soil and plant-associated prokaryotes.</title>
        <authorList>
            <person name="Whitman W."/>
        </authorList>
    </citation>
    <scope>NUCLEOTIDE SEQUENCE [LARGE SCALE GENOMIC DNA]</scope>
    <source>
        <strain evidence="1 2">USDA 415</strain>
    </source>
</reference>
<name>A0ABV4F740_BRAEL</name>
<dbReference type="RefSeq" id="WP_016841004.1">
    <property type="nucleotide sequence ID" value="NZ_CP126026.1"/>
</dbReference>
<comment type="caution">
    <text evidence="1">The sequence shown here is derived from an EMBL/GenBank/DDBJ whole genome shotgun (WGS) entry which is preliminary data.</text>
</comment>
<proteinExistence type="predicted"/>
<sequence length="58" mass="6686">MDLFLRPIVIVSETIPDDFVAIHEGRKVGKASTDIWEPFDPVRLIKHDAEHQHHGRNT</sequence>